<dbReference type="PROSITE" id="PS50977">
    <property type="entry name" value="HTH_TETR_2"/>
    <property type="match status" value="1"/>
</dbReference>
<evidence type="ECO:0000256" key="1">
    <source>
        <dbReference type="ARBA" id="ARBA00023125"/>
    </source>
</evidence>
<dbReference type="RefSeq" id="WP_148808351.1">
    <property type="nucleotide sequence ID" value="NZ_CP042243.1"/>
</dbReference>
<dbReference type="PANTHER" id="PTHR43479:SF11">
    <property type="entry name" value="ACREF_ENVCD OPERON REPRESSOR-RELATED"/>
    <property type="match status" value="1"/>
</dbReference>
<dbReference type="GO" id="GO:0003677">
    <property type="term" value="F:DNA binding"/>
    <property type="evidence" value="ECO:0007669"/>
    <property type="project" value="UniProtKB-UniRule"/>
</dbReference>
<dbReference type="InterPro" id="IPR050624">
    <property type="entry name" value="HTH-type_Tx_Regulator"/>
</dbReference>
<evidence type="ECO:0000313" key="5">
    <source>
        <dbReference type="Proteomes" id="UP000324646"/>
    </source>
</evidence>
<protein>
    <submittedName>
        <fullName evidence="4">TetR/AcrR family transcriptional regulator</fullName>
    </submittedName>
</protein>
<feature type="DNA-binding region" description="H-T-H motif" evidence="2">
    <location>
        <begin position="30"/>
        <end position="49"/>
    </location>
</feature>
<keyword evidence="1 2" id="KW-0238">DNA-binding</keyword>
<dbReference type="OrthoDB" id="494991at2"/>
<dbReference type="EMBL" id="CP042243">
    <property type="protein sequence ID" value="QEK11278.1"/>
    <property type="molecule type" value="Genomic_DNA"/>
</dbReference>
<sequence>MARKTDPNKIEKVKKAAIEMTIEYGYRGASIASIAKRAGVSTGYLYRHYRSKEELVEELVDTYLKELKENFIKNFSQDKGLYEMIIDIVFNLFQLAKKDILGAKFIIALVFDISFDKESKKKSCEQLEIAQRIRNLGLKTKELNPKTTVEEVSVVIFTIPFMYLAEIIKKDNYEELLNEKFVRRVAEMCINALQ</sequence>
<dbReference type="KEGG" id="crs:FQB35_02225"/>
<feature type="domain" description="HTH tetR-type" evidence="3">
    <location>
        <begin position="7"/>
        <end position="67"/>
    </location>
</feature>
<evidence type="ECO:0000313" key="4">
    <source>
        <dbReference type="EMBL" id="QEK11278.1"/>
    </source>
</evidence>
<dbReference type="Pfam" id="PF00440">
    <property type="entry name" value="TetR_N"/>
    <property type="match status" value="1"/>
</dbReference>
<dbReference type="InterPro" id="IPR001647">
    <property type="entry name" value="HTH_TetR"/>
</dbReference>
<dbReference type="SUPFAM" id="SSF46689">
    <property type="entry name" value="Homeodomain-like"/>
    <property type="match status" value="1"/>
</dbReference>
<organism evidence="4 5">
    <name type="scientific">Crassaminicella thermophila</name>
    <dbReference type="NCBI Taxonomy" id="2599308"/>
    <lineage>
        <taxon>Bacteria</taxon>
        <taxon>Bacillati</taxon>
        <taxon>Bacillota</taxon>
        <taxon>Clostridia</taxon>
        <taxon>Eubacteriales</taxon>
        <taxon>Clostridiaceae</taxon>
        <taxon>Crassaminicella</taxon>
    </lineage>
</organism>
<dbReference type="AlphaFoldDB" id="A0A5C0SCV0"/>
<evidence type="ECO:0000256" key="2">
    <source>
        <dbReference type="PROSITE-ProRule" id="PRU00335"/>
    </source>
</evidence>
<dbReference type="Gene3D" id="1.10.357.10">
    <property type="entry name" value="Tetracycline Repressor, domain 2"/>
    <property type="match status" value="1"/>
</dbReference>
<name>A0A5C0SCV0_CRATE</name>
<evidence type="ECO:0000259" key="3">
    <source>
        <dbReference type="PROSITE" id="PS50977"/>
    </source>
</evidence>
<reference evidence="4 5" key="1">
    <citation type="submission" date="2019-07" db="EMBL/GenBank/DDBJ databases">
        <title>Complete genome of Crassaminicella thermophila SY095.</title>
        <authorList>
            <person name="Li X."/>
        </authorList>
    </citation>
    <scope>NUCLEOTIDE SEQUENCE [LARGE SCALE GENOMIC DNA]</scope>
    <source>
        <strain evidence="4 5">SY095</strain>
    </source>
</reference>
<accession>A0A5C0SCV0</accession>
<gene>
    <name evidence="4" type="ORF">FQB35_02225</name>
</gene>
<proteinExistence type="predicted"/>
<dbReference type="Proteomes" id="UP000324646">
    <property type="component" value="Chromosome"/>
</dbReference>
<keyword evidence="5" id="KW-1185">Reference proteome</keyword>
<dbReference type="PRINTS" id="PR00455">
    <property type="entry name" value="HTHTETR"/>
</dbReference>
<dbReference type="PANTHER" id="PTHR43479">
    <property type="entry name" value="ACREF/ENVCD OPERON REPRESSOR-RELATED"/>
    <property type="match status" value="1"/>
</dbReference>
<dbReference type="InterPro" id="IPR009057">
    <property type="entry name" value="Homeodomain-like_sf"/>
</dbReference>